<gene>
    <name evidence="2" type="ORF">SPI_04349</name>
</gene>
<feature type="compositionally biased region" description="Polar residues" evidence="1">
    <location>
        <begin position="440"/>
        <end position="456"/>
    </location>
</feature>
<feature type="region of interest" description="Disordered" evidence="1">
    <location>
        <begin position="349"/>
        <end position="504"/>
    </location>
</feature>
<name>A0A167VN79_9HYPO</name>
<evidence type="ECO:0000313" key="3">
    <source>
        <dbReference type="Proteomes" id="UP000076874"/>
    </source>
</evidence>
<sequence>MSDDMCGPSNALKGFTKLVSKDQSAHQDRIAAGHGKENIQTFRSTQAGLSNEADVQNFVTSGPAAMPAVAPNGFQAPGPGPFQQMGPQHQLGRPFASQSFALVPIVNGRVAAPAGSNWAAEFAATHGTTVQNGGGPPVLMTGSNVVRIPPPQGVPQSVHFPPRFAPGSVAPMGPSSILRESRHDSPVSQGCGLQGGVANLDEEALEARFAQLETDADFKHEMDAWMAKHGPKEAGQGRRVAAWEQNVDAVLEQMAKDLEAQKLANARVGENEVLATSAAPVASKSDENFPTMEKSADKVSPDEGDELARTAGQIAHTLDAHPGQQFQNSAFAALMRQMEAKKVVVKDNELVDENTGRPVQTSADTARGEEYDKHSADANAPPSQHEDASGWLRRSASRRGHHGAKPSAASPGKYPQVSASDTNKQRHGNLQKRRAASGTAKRTVSGHQKHISSNENSARDVTTDTTSDHSISSLCEASSEEEPRGRCRAVTANNKSLSTIPESP</sequence>
<accession>A0A167VN79</accession>
<dbReference type="AlphaFoldDB" id="A0A167VN79"/>
<dbReference type="Proteomes" id="UP000076874">
    <property type="component" value="Unassembled WGS sequence"/>
</dbReference>
<feature type="region of interest" description="Disordered" evidence="1">
    <location>
        <begin position="278"/>
        <end position="305"/>
    </location>
</feature>
<comment type="caution">
    <text evidence="2">The sequence shown here is derived from an EMBL/GenBank/DDBJ whole genome shotgun (WGS) entry which is preliminary data.</text>
</comment>
<feature type="compositionally biased region" description="Basic residues" evidence="1">
    <location>
        <begin position="425"/>
        <end position="435"/>
    </location>
</feature>
<dbReference type="EMBL" id="AZHD01000006">
    <property type="protein sequence ID" value="OAA62809.1"/>
    <property type="molecule type" value="Genomic_DNA"/>
</dbReference>
<feature type="compositionally biased region" description="Polar residues" evidence="1">
    <location>
        <begin position="491"/>
        <end position="504"/>
    </location>
</feature>
<proteinExistence type="predicted"/>
<organism evidence="2 3">
    <name type="scientific">Niveomyces insectorum RCEF 264</name>
    <dbReference type="NCBI Taxonomy" id="1081102"/>
    <lineage>
        <taxon>Eukaryota</taxon>
        <taxon>Fungi</taxon>
        <taxon>Dikarya</taxon>
        <taxon>Ascomycota</taxon>
        <taxon>Pezizomycotina</taxon>
        <taxon>Sordariomycetes</taxon>
        <taxon>Hypocreomycetidae</taxon>
        <taxon>Hypocreales</taxon>
        <taxon>Cordycipitaceae</taxon>
        <taxon>Niveomyces</taxon>
    </lineage>
</organism>
<feature type="compositionally biased region" description="Low complexity" evidence="1">
    <location>
        <begin position="463"/>
        <end position="473"/>
    </location>
</feature>
<feature type="compositionally biased region" description="Basic residues" evidence="1">
    <location>
        <begin position="395"/>
        <end position="404"/>
    </location>
</feature>
<feature type="compositionally biased region" description="Basic and acidic residues" evidence="1">
    <location>
        <begin position="366"/>
        <end position="376"/>
    </location>
</feature>
<dbReference type="OrthoDB" id="5407351at2759"/>
<keyword evidence="3" id="KW-1185">Reference proteome</keyword>
<reference evidence="2 3" key="1">
    <citation type="journal article" date="2016" name="Genome Biol. Evol.">
        <title>Divergent and convergent evolution of fungal pathogenicity.</title>
        <authorList>
            <person name="Shang Y."/>
            <person name="Xiao G."/>
            <person name="Zheng P."/>
            <person name="Cen K."/>
            <person name="Zhan S."/>
            <person name="Wang C."/>
        </authorList>
    </citation>
    <scope>NUCLEOTIDE SEQUENCE [LARGE SCALE GENOMIC DNA]</scope>
    <source>
        <strain evidence="2 3">RCEF 264</strain>
    </source>
</reference>
<evidence type="ECO:0000313" key="2">
    <source>
        <dbReference type="EMBL" id="OAA62809.1"/>
    </source>
</evidence>
<evidence type="ECO:0000256" key="1">
    <source>
        <dbReference type="SAM" id="MobiDB-lite"/>
    </source>
</evidence>
<protein>
    <submittedName>
        <fullName evidence="2">Uncharacterized protein</fullName>
    </submittedName>
</protein>
<dbReference type="STRING" id="1081102.A0A167VN79"/>